<dbReference type="AlphaFoldDB" id="X1T331"/>
<dbReference type="SUPFAM" id="SSF51419">
    <property type="entry name" value="PLP-binding barrel"/>
    <property type="match status" value="1"/>
</dbReference>
<proteinExistence type="predicted"/>
<dbReference type="InterPro" id="IPR029066">
    <property type="entry name" value="PLP-binding_barrel"/>
</dbReference>
<reference evidence="3" key="1">
    <citation type="journal article" date="2014" name="Front. Microbiol.">
        <title>High frequency of phylogenetically diverse reductive dehalogenase-homologous genes in deep subseafloor sedimentary metagenomes.</title>
        <authorList>
            <person name="Kawai M."/>
            <person name="Futagami T."/>
            <person name="Toyoda A."/>
            <person name="Takaki Y."/>
            <person name="Nishi S."/>
            <person name="Hori S."/>
            <person name="Arai W."/>
            <person name="Tsubouchi T."/>
            <person name="Morono Y."/>
            <person name="Uchiyama I."/>
            <person name="Ito T."/>
            <person name="Fujiyama A."/>
            <person name="Inagaki F."/>
            <person name="Takami H."/>
        </authorList>
    </citation>
    <scope>NUCLEOTIDE SEQUENCE</scope>
    <source>
        <strain evidence="3">Expedition CK06-06</strain>
    </source>
</reference>
<feature type="non-terminal residue" evidence="3">
    <location>
        <position position="1"/>
    </location>
</feature>
<evidence type="ECO:0000256" key="1">
    <source>
        <dbReference type="ARBA" id="ARBA00022898"/>
    </source>
</evidence>
<dbReference type="PANTHER" id="PTHR10146">
    <property type="entry name" value="PROLINE SYNTHETASE CO-TRANSCRIBED BACTERIAL HOMOLOG PROTEIN"/>
    <property type="match status" value="1"/>
</dbReference>
<dbReference type="InterPro" id="IPR001608">
    <property type="entry name" value="Ala_racemase_N"/>
</dbReference>
<evidence type="ECO:0000313" key="3">
    <source>
        <dbReference type="EMBL" id="GAI85811.1"/>
    </source>
</evidence>
<keyword evidence="1" id="KW-0663">Pyridoxal phosphate</keyword>
<gene>
    <name evidence="3" type="ORF">S12H4_19759</name>
</gene>
<feature type="domain" description="Alanine racemase N-terminal" evidence="2">
    <location>
        <begin position="8"/>
        <end position="119"/>
    </location>
</feature>
<dbReference type="Pfam" id="PF01168">
    <property type="entry name" value="Ala_racemase_N"/>
    <property type="match status" value="1"/>
</dbReference>
<dbReference type="Gene3D" id="3.20.20.10">
    <property type="entry name" value="Alanine racemase"/>
    <property type="match status" value="1"/>
</dbReference>
<dbReference type="PANTHER" id="PTHR10146:SF14">
    <property type="entry name" value="PYRIDOXAL PHOSPHATE HOMEOSTASIS PROTEIN"/>
    <property type="match status" value="1"/>
</dbReference>
<dbReference type="InterPro" id="IPR011078">
    <property type="entry name" value="PyrdxlP_homeostasis"/>
</dbReference>
<sequence>VYSTLGEAAKKLRWHMIGNLQKNKINKALSIFNVIQTVDSYEKAQTIDKRVKAAGKSVVPIYIEINIGSEMTKAGVKPEYALIEDLAREISRLDHLSLEGLMTMGPRVGDPERIRPYFKKNWFP</sequence>
<dbReference type="GO" id="GO:0030170">
    <property type="term" value="F:pyridoxal phosphate binding"/>
    <property type="evidence" value="ECO:0007669"/>
    <property type="project" value="InterPro"/>
</dbReference>
<protein>
    <recommendedName>
        <fullName evidence="2">Alanine racemase N-terminal domain-containing protein</fullName>
    </recommendedName>
</protein>
<organism evidence="3">
    <name type="scientific">marine sediment metagenome</name>
    <dbReference type="NCBI Taxonomy" id="412755"/>
    <lineage>
        <taxon>unclassified sequences</taxon>
        <taxon>metagenomes</taxon>
        <taxon>ecological metagenomes</taxon>
    </lineage>
</organism>
<name>X1T331_9ZZZZ</name>
<dbReference type="EMBL" id="BARW01009927">
    <property type="protein sequence ID" value="GAI85811.1"/>
    <property type="molecule type" value="Genomic_DNA"/>
</dbReference>
<comment type="caution">
    <text evidence="3">The sequence shown here is derived from an EMBL/GenBank/DDBJ whole genome shotgun (WGS) entry which is preliminary data.</text>
</comment>
<accession>X1T331</accession>
<evidence type="ECO:0000259" key="2">
    <source>
        <dbReference type="Pfam" id="PF01168"/>
    </source>
</evidence>